<keyword evidence="9" id="KW-1185">Reference proteome</keyword>
<feature type="domain" description="Helicase C-terminal" evidence="7">
    <location>
        <begin position="611"/>
        <end position="770"/>
    </location>
</feature>
<feature type="compositionally biased region" description="Basic and acidic residues" evidence="5">
    <location>
        <begin position="1431"/>
        <end position="1440"/>
    </location>
</feature>
<dbReference type="OrthoDB" id="164902at2759"/>
<comment type="caution">
    <text evidence="8">The sequence shown here is derived from an EMBL/GenBank/DDBJ whole genome shotgun (WGS) entry which is preliminary data.</text>
</comment>
<sequence length="1451" mass="164593">MTNPFNYSIQKYLLDKNQNSNNNNNNNSSGNNPTLQPPQQQTFGARFSLAKQNQTLPISPYHVQSPYKAPPQPQIRNPFGNGIVYNQTAKLTSTGAKKQDVIPPSPVSTVIVTPPKNTINRHINIINGNSPLNSPFKPIQPTDPSFIPPLPTNNNNTNNNNVNTDNQDTNDLNIDNIEFDIDINDLEVNNNQQNVHTTNTTNNNNNNNNTSNITTPKSSRSSYTTKPVNASVHRYSEFLPEGFLFPDTEKAIDYDAEAIKTFYYPRSDDFKVREYQMSIIKTCFLQNTFVCLPTSLGKTFIASVVMLNFFRWFPKSKIVFLAHTRGLTNQQIGAFCKYTGISRDQCVMFTGDTIKPSQRAEYWRKKRIFFLTPQILHNDAQSGKCDASQIRCVIADEAHHVSGKSDYCLSLKEVASQTRFFRIVALSASPGSTDKAIQECINNLLISEMVVKTENSADVKEYVHKKSVDKVLVKLSDPIQKIVRLFPKLCQDPLEYLHKQGCINSPLFENNSQKALKALQTSLTLRQNANIGGAGNFVTITHCNNLSNLYMVYKYLVSHGLSIFFKKIQAIQDEPKNNQMKKLLKSGYWGSIYSETQKLINEGVYHDKLVELGKILIEHFKENGTDSRVMVFSSWVDSVAEISDYLDYIAEEIPHVTHKKFVGKTNSSSKIQQKTLEDFVGGLCNVLIATCIGEEGLDIGEVDLVICYDVQQSPIRNIQRTGRTGRKKDGRCLYIIAETYEELSFDISQNKVNSLEKSAKNYLYHFSERMIPDNINPVVHYQTITEIPDNLDFEGDPTCSPFDAILIKKRKSTNNSTTTTTTKGDIHFDLDDCKNLQKKGFKPIDQYNQVNIDFSKCLSKNNLLNSQLSYHKHVQNSFTTKLMIQTLQHCQNNQLNQTSNIIKSPNIDNIINFSIKDLKSNSNNNSNQKIDNNYKVKSKEPIADDNDIYLDLMEYDVPIPSSYRSKITDYIQPKSTTTTSKIASTPPTITEKPKDINNVLASPTKVIQPTKPTTTSIRKSKETIDMKKQSTYPITDTEYLQLTKFLPFVDLRIRKPKKKCYYYIPPPPVFTFSPSDDYSPLINNNNNNSNVNSSISFNINNISSISIGNNQTSTTVMEIDSISPVKPVVNPSTTILNDSKIDFDFSSIDDSVIISNSISKVSVVQQQPEQQQPPQAQEQESINNNDKFDNTPQNNNLPSSISNKTNSTSKSRISNNEDEDILDISFHSQTVKTYRLVKGIEKALKSTENYNNNISTNKKRYTSILEDSDSEVEHRVEPVKKKLKISKHSSESRKKNFSAQIKKKISKSKRNGDYNKFIESEAEDSDDGGDDEEDDQEYDYDDSFICDDDEDHNSSLNSSSLDEKYKKKKSRRNMGMYMQSLLSQNPIFTSGKHNNGFKLKYNDVHLHNQDYDTDQTLDDLLDDEHIMNADEALEDNRPLDEIEDDTFTQNK</sequence>
<feature type="domain" description="Helicase ATP-binding" evidence="6">
    <location>
        <begin position="279"/>
        <end position="448"/>
    </location>
</feature>
<dbReference type="PANTHER" id="PTHR14025:SF20">
    <property type="entry name" value="FANCONI ANEMIA GROUP M PROTEIN"/>
    <property type="match status" value="1"/>
</dbReference>
<dbReference type="GO" id="GO:0016787">
    <property type="term" value="F:hydrolase activity"/>
    <property type="evidence" value="ECO:0007669"/>
    <property type="project" value="UniProtKB-KW"/>
</dbReference>
<evidence type="ECO:0000256" key="3">
    <source>
        <dbReference type="ARBA" id="ARBA00022806"/>
    </source>
</evidence>
<organism evidence="8 9">
    <name type="scientific">Tieghemostelium lacteum</name>
    <name type="common">Slime mold</name>
    <name type="synonym">Dictyostelium lacteum</name>
    <dbReference type="NCBI Taxonomy" id="361077"/>
    <lineage>
        <taxon>Eukaryota</taxon>
        <taxon>Amoebozoa</taxon>
        <taxon>Evosea</taxon>
        <taxon>Eumycetozoa</taxon>
        <taxon>Dictyostelia</taxon>
        <taxon>Dictyosteliales</taxon>
        <taxon>Raperosteliaceae</taxon>
        <taxon>Tieghemostelium</taxon>
    </lineage>
</organism>
<evidence type="ECO:0000313" key="8">
    <source>
        <dbReference type="EMBL" id="KYQ92605.1"/>
    </source>
</evidence>
<keyword evidence="2" id="KW-0378">Hydrolase</keyword>
<dbReference type="Pfam" id="PF00271">
    <property type="entry name" value="Helicase_C"/>
    <property type="match status" value="1"/>
</dbReference>
<dbReference type="GO" id="GO:0009378">
    <property type="term" value="F:four-way junction helicase activity"/>
    <property type="evidence" value="ECO:0007669"/>
    <property type="project" value="TreeGrafter"/>
</dbReference>
<dbReference type="InterPro" id="IPR001650">
    <property type="entry name" value="Helicase_C-like"/>
</dbReference>
<dbReference type="STRING" id="361077.A0A151ZF94"/>
<dbReference type="InterPro" id="IPR011545">
    <property type="entry name" value="DEAD/DEAH_box_helicase_dom"/>
</dbReference>
<dbReference type="SMART" id="SM00490">
    <property type="entry name" value="HELICc"/>
    <property type="match status" value="1"/>
</dbReference>
<dbReference type="GO" id="GO:0036297">
    <property type="term" value="P:interstrand cross-link repair"/>
    <property type="evidence" value="ECO:0007669"/>
    <property type="project" value="TreeGrafter"/>
</dbReference>
<feature type="compositionally biased region" description="Low complexity" evidence="5">
    <location>
        <begin position="1164"/>
        <end position="1180"/>
    </location>
</feature>
<name>A0A151ZF94_TIELA</name>
<keyword evidence="1" id="KW-0547">Nucleotide-binding</keyword>
<feature type="region of interest" description="Disordered" evidence="5">
    <location>
        <begin position="1431"/>
        <end position="1451"/>
    </location>
</feature>
<reference evidence="8 9" key="1">
    <citation type="submission" date="2015-12" db="EMBL/GenBank/DDBJ databases">
        <title>Dictyostelia acquired genes for synthesis and detection of signals that induce cell-type specialization by lateral gene transfer from prokaryotes.</title>
        <authorList>
            <person name="Gloeckner G."/>
            <person name="Schaap P."/>
        </authorList>
    </citation>
    <scope>NUCLEOTIDE SEQUENCE [LARGE SCALE GENOMIC DNA]</scope>
    <source>
        <strain evidence="8 9">TK</strain>
    </source>
</reference>
<feature type="compositionally biased region" description="Acidic residues" evidence="5">
    <location>
        <begin position="1441"/>
        <end position="1451"/>
    </location>
</feature>
<protein>
    <submittedName>
        <fullName evidence="8">ATP-dependent RNA helicase</fullName>
    </submittedName>
</protein>
<dbReference type="Gene3D" id="3.40.50.300">
    <property type="entry name" value="P-loop containing nucleotide triphosphate hydrolases"/>
    <property type="match status" value="2"/>
</dbReference>
<feature type="compositionally biased region" description="Acidic residues" evidence="5">
    <location>
        <begin position="1320"/>
        <end position="1351"/>
    </location>
</feature>
<dbReference type="Pfam" id="PF00270">
    <property type="entry name" value="DEAD"/>
    <property type="match status" value="1"/>
</dbReference>
<dbReference type="Gene3D" id="1.20.1320.20">
    <property type="entry name" value="hef helicase domain"/>
    <property type="match status" value="1"/>
</dbReference>
<dbReference type="SMART" id="SM00487">
    <property type="entry name" value="DEXDc"/>
    <property type="match status" value="1"/>
</dbReference>
<dbReference type="OMA" id="KIIFMVH"/>
<evidence type="ECO:0000256" key="5">
    <source>
        <dbReference type="SAM" id="MobiDB-lite"/>
    </source>
</evidence>
<gene>
    <name evidence="8" type="ORF">DLAC_06599</name>
</gene>
<evidence type="ECO:0000256" key="2">
    <source>
        <dbReference type="ARBA" id="ARBA00022801"/>
    </source>
</evidence>
<keyword evidence="4" id="KW-0067">ATP-binding</keyword>
<dbReference type="GO" id="GO:0005524">
    <property type="term" value="F:ATP binding"/>
    <property type="evidence" value="ECO:0007669"/>
    <property type="project" value="UniProtKB-KW"/>
</dbReference>
<feature type="compositionally biased region" description="Low complexity" evidence="5">
    <location>
        <begin position="1199"/>
        <end position="1214"/>
    </location>
</feature>
<feature type="compositionally biased region" description="Basic and acidic residues" evidence="5">
    <location>
        <begin position="1310"/>
        <end position="1319"/>
    </location>
</feature>
<feature type="compositionally biased region" description="Low complexity" evidence="5">
    <location>
        <begin position="17"/>
        <end position="40"/>
    </location>
</feature>
<feature type="region of interest" description="Disordered" evidence="5">
    <location>
        <begin position="1164"/>
        <end position="1214"/>
    </location>
</feature>
<evidence type="ECO:0000256" key="1">
    <source>
        <dbReference type="ARBA" id="ARBA00022741"/>
    </source>
</evidence>
<feature type="region of interest" description="Disordered" evidence="5">
    <location>
        <begin position="195"/>
        <end position="224"/>
    </location>
</feature>
<feature type="region of interest" description="Disordered" evidence="5">
    <location>
        <begin position="1266"/>
        <end position="1370"/>
    </location>
</feature>
<evidence type="ECO:0000313" key="9">
    <source>
        <dbReference type="Proteomes" id="UP000076078"/>
    </source>
</evidence>
<dbReference type="PROSITE" id="PS51194">
    <property type="entry name" value="HELICASE_CTER"/>
    <property type="match status" value="1"/>
</dbReference>
<proteinExistence type="predicted"/>
<dbReference type="InterPro" id="IPR014001">
    <property type="entry name" value="Helicase_ATP-bd"/>
</dbReference>
<dbReference type="InParanoid" id="A0A151ZF94"/>
<dbReference type="SUPFAM" id="SSF52540">
    <property type="entry name" value="P-loop containing nucleoside triphosphate hydrolases"/>
    <property type="match status" value="1"/>
</dbReference>
<dbReference type="InterPro" id="IPR027417">
    <property type="entry name" value="P-loop_NTPase"/>
</dbReference>
<feature type="compositionally biased region" description="Polar residues" evidence="5">
    <location>
        <begin position="1181"/>
        <end position="1198"/>
    </location>
</feature>
<dbReference type="EMBL" id="LODT01000029">
    <property type="protein sequence ID" value="KYQ92605.1"/>
    <property type="molecule type" value="Genomic_DNA"/>
</dbReference>
<evidence type="ECO:0000259" key="6">
    <source>
        <dbReference type="PROSITE" id="PS51192"/>
    </source>
</evidence>
<dbReference type="GO" id="GO:0045003">
    <property type="term" value="P:double-strand break repair via synthesis-dependent strand annealing"/>
    <property type="evidence" value="ECO:0007669"/>
    <property type="project" value="TreeGrafter"/>
</dbReference>
<dbReference type="Proteomes" id="UP000076078">
    <property type="component" value="Unassembled WGS sequence"/>
</dbReference>
<keyword evidence="3 8" id="KW-0347">Helicase</keyword>
<dbReference type="GO" id="GO:0043138">
    <property type="term" value="F:3'-5' DNA helicase activity"/>
    <property type="evidence" value="ECO:0007669"/>
    <property type="project" value="TreeGrafter"/>
</dbReference>
<dbReference type="GO" id="GO:0000400">
    <property type="term" value="F:four-way junction DNA binding"/>
    <property type="evidence" value="ECO:0007669"/>
    <property type="project" value="TreeGrafter"/>
</dbReference>
<evidence type="ECO:0000256" key="4">
    <source>
        <dbReference type="ARBA" id="ARBA00022840"/>
    </source>
</evidence>
<feature type="compositionally biased region" description="Low complexity" evidence="5">
    <location>
        <begin position="195"/>
        <end position="215"/>
    </location>
</feature>
<feature type="region of interest" description="Disordered" evidence="5">
    <location>
        <begin position="60"/>
        <end position="81"/>
    </location>
</feature>
<accession>A0A151ZF94</accession>
<feature type="compositionally biased region" description="Basic and acidic residues" evidence="5">
    <location>
        <begin position="1271"/>
        <end position="1280"/>
    </location>
</feature>
<evidence type="ECO:0000259" key="7">
    <source>
        <dbReference type="PROSITE" id="PS51194"/>
    </source>
</evidence>
<feature type="region of interest" description="Disordered" evidence="5">
    <location>
        <begin position="16"/>
        <end position="40"/>
    </location>
</feature>
<dbReference type="PANTHER" id="PTHR14025">
    <property type="entry name" value="FANCONI ANEMIA GROUP M FANCM FAMILY MEMBER"/>
    <property type="match status" value="1"/>
</dbReference>
<dbReference type="PROSITE" id="PS51192">
    <property type="entry name" value="HELICASE_ATP_BIND_1"/>
    <property type="match status" value="1"/>
</dbReference>